<feature type="chain" id="PRO_5011715339" description="DUF4352 domain-containing protein" evidence="1">
    <location>
        <begin position="24"/>
        <end position="142"/>
    </location>
</feature>
<evidence type="ECO:0000313" key="2">
    <source>
        <dbReference type="EMBL" id="SES78868.1"/>
    </source>
</evidence>
<sequence>MKYYFMVITLFSCLFISTGFISADETHKNNVNQSATDKDIKLTVDNYSVNGHELIVNFTVQTNGSNHIDKTSSLIETPDVFIDKKRINEGSTQWYKKVNNQKYQGTVKLDMPNTKDKPFSVKFNTDVILDKEGQWTVDFKVE</sequence>
<protein>
    <recommendedName>
        <fullName evidence="4">DUF4352 domain-containing protein</fullName>
    </recommendedName>
</protein>
<dbReference type="RefSeq" id="WP_090866771.1">
    <property type="nucleotide sequence ID" value="NZ_FOHE01000002.1"/>
</dbReference>
<organism evidence="2 3">
    <name type="scientific">Oceanobacillus limi</name>
    <dbReference type="NCBI Taxonomy" id="930131"/>
    <lineage>
        <taxon>Bacteria</taxon>
        <taxon>Bacillati</taxon>
        <taxon>Bacillota</taxon>
        <taxon>Bacilli</taxon>
        <taxon>Bacillales</taxon>
        <taxon>Bacillaceae</taxon>
        <taxon>Oceanobacillus</taxon>
    </lineage>
</organism>
<feature type="signal peptide" evidence="1">
    <location>
        <begin position="1"/>
        <end position="23"/>
    </location>
</feature>
<keyword evidence="1" id="KW-0732">Signal</keyword>
<name>A0A1H9ZC11_9BACI</name>
<dbReference type="OrthoDB" id="2844544at2"/>
<accession>A0A1H9ZC11</accession>
<evidence type="ECO:0000313" key="3">
    <source>
        <dbReference type="Proteomes" id="UP000198618"/>
    </source>
</evidence>
<dbReference type="EMBL" id="FOHE01000002">
    <property type="protein sequence ID" value="SES78868.1"/>
    <property type="molecule type" value="Genomic_DNA"/>
</dbReference>
<dbReference type="Gene3D" id="2.60.40.1630">
    <property type="entry name" value="bacillus anthracis domain"/>
    <property type="match status" value="1"/>
</dbReference>
<proteinExistence type="predicted"/>
<evidence type="ECO:0008006" key="4">
    <source>
        <dbReference type="Google" id="ProtNLM"/>
    </source>
</evidence>
<dbReference type="AlphaFoldDB" id="A0A1H9ZC11"/>
<evidence type="ECO:0000256" key="1">
    <source>
        <dbReference type="SAM" id="SignalP"/>
    </source>
</evidence>
<dbReference type="Proteomes" id="UP000198618">
    <property type="component" value="Unassembled WGS sequence"/>
</dbReference>
<keyword evidence="3" id="KW-1185">Reference proteome</keyword>
<gene>
    <name evidence="2" type="ORF">SAMN05216389_102180</name>
</gene>
<reference evidence="2 3" key="1">
    <citation type="submission" date="2016-10" db="EMBL/GenBank/DDBJ databases">
        <authorList>
            <person name="de Groot N.N."/>
        </authorList>
    </citation>
    <scope>NUCLEOTIDE SEQUENCE [LARGE SCALE GENOMIC DNA]</scope>
    <source>
        <strain evidence="2 3">IBRC-M 10780</strain>
    </source>
</reference>